<dbReference type="PANTHER" id="PTHR43141">
    <property type="entry name" value="CYTOCHROME BD2 SUBUNIT II"/>
    <property type="match status" value="1"/>
</dbReference>
<evidence type="ECO:0000256" key="9">
    <source>
        <dbReference type="ARBA" id="ARBA00022989"/>
    </source>
</evidence>
<comment type="subcellular location">
    <subcellularLocation>
        <location evidence="1">Cell membrane</location>
        <topology evidence="1">Multi-pass membrane protein</topology>
    </subcellularLocation>
</comment>
<feature type="transmembrane region" description="Helical" evidence="12">
    <location>
        <begin position="12"/>
        <end position="40"/>
    </location>
</feature>
<dbReference type="GO" id="GO:0009055">
    <property type="term" value="F:electron transfer activity"/>
    <property type="evidence" value="ECO:0007669"/>
    <property type="project" value="TreeGrafter"/>
</dbReference>
<dbReference type="EMBL" id="QJTI01000006">
    <property type="protein sequence ID" value="PYF03627.1"/>
    <property type="molecule type" value="Genomic_DNA"/>
</dbReference>
<keyword evidence="3" id="KW-0813">Transport</keyword>
<evidence type="ECO:0000256" key="10">
    <source>
        <dbReference type="ARBA" id="ARBA00023004"/>
    </source>
</evidence>
<feature type="transmembrane region" description="Helical" evidence="12">
    <location>
        <begin position="208"/>
        <end position="231"/>
    </location>
</feature>
<dbReference type="Proteomes" id="UP000248148">
    <property type="component" value="Unassembled WGS sequence"/>
</dbReference>
<sequence length="384" mass="41944">MLLDYETLKFVWWIFVGLLLMGFAITDGMDMGVGTLLPFVGRKDVERRIIINTVGPHWDGNQVWLITAGGAIFAAWPAVYAAAFSGFYMAMMLVLFALFFRPVGFDYRSKIADPRWRNTWDWGLFVGGTVPALIFGVAFGNLLQGVPFRLDELLRAHYQGSLLTALLPLLNPFALLAGVISLLMLTVHGGTWLQLRASGEVAIRARKVVAGFAPLVTVLFALAGVWVWLGIDGYRIVTEPPHGAASNPLLKEVTRAPGAWLDIYARMPIAMIVPAIGLAGPLLTALFALVRLPGLAFVTSSLGLVGIIGTAGLSMFPFIMPSSIDPKSSLTIWDAASSHLTLTVMFWAVVIFLPIVLAYTVWCYVRMWGRVTAQEIEANAHSAY</sequence>
<evidence type="ECO:0000256" key="5">
    <source>
        <dbReference type="ARBA" id="ARBA00022617"/>
    </source>
</evidence>
<dbReference type="PANTHER" id="PTHR43141:SF5">
    <property type="entry name" value="CYTOCHROME BD-I UBIQUINOL OXIDASE SUBUNIT 2"/>
    <property type="match status" value="1"/>
</dbReference>
<feature type="transmembrane region" description="Helical" evidence="12">
    <location>
        <begin position="85"/>
        <end position="103"/>
    </location>
</feature>
<evidence type="ECO:0000256" key="1">
    <source>
        <dbReference type="ARBA" id="ARBA00004651"/>
    </source>
</evidence>
<keyword evidence="10" id="KW-0408">Iron</keyword>
<keyword evidence="9 12" id="KW-1133">Transmembrane helix</keyword>
<evidence type="ECO:0000256" key="4">
    <source>
        <dbReference type="ARBA" id="ARBA00022475"/>
    </source>
</evidence>
<keyword evidence="11 12" id="KW-0472">Membrane</keyword>
<evidence type="ECO:0000256" key="12">
    <source>
        <dbReference type="SAM" id="Phobius"/>
    </source>
</evidence>
<dbReference type="InterPro" id="IPR003317">
    <property type="entry name" value="Cyt-d_oxidase_su2"/>
</dbReference>
<dbReference type="NCBIfam" id="TIGR00203">
    <property type="entry name" value="cydB"/>
    <property type="match status" value="1"/>
</dbReference>
<accession>A0A318TI80</accession>
<keyword evidence="6 12" id="KW-0812">Transmembrane</keyword>
<evidence type="ECO:0000256" key="6">
    <source>
        <dbReference type="ARBA" id="ARBA00022692"/>
    </source>
</evidence>
<feature type="transmembrane region" description="Helical" evidence="12">
    <location>
        <begin position="302"/>
        <end position="324"/>
    </location>
</feature>
<evidence type="ECO:0000313" key="13">
    <source>
        <dbReference type="EMBL" id="PYF03627.1"/>
    </source>
</evidence>
<dbReference type="GO" id="GO:0005886">
    <property type="term" value="C:plasma membrane"/>
    <property type="evidence" value="ECO:0007669"/>
    <property type="project" value="UniProtKB-SubCell"/>
</dbReference>
<comment type="caution">
    <text evidence="13">The sequence shown here is derived from an EMBL/GenBank/DDBJ whole genome shotgun (WGS) entry which is preliminary data.</text>
</comment>
<comment type="similarity">
    <text evidence="2">Belongs to the cytochrome ubiquinol oxidase subunit 2 family.</text>
</comment>
<dbReference type="PIRSF" id="PIRSF000267">
    <property type="entry name" value="Cyt_oxidse_sub2"/>
    <property type="match status" value="1"/>
</dbReference>
<keyword evidence="4" id="KW-1003">Cell membrane</keyword>
<dbReference type="OrthoDB" id="9776710at2"/>
<keyword evidence="8" id="KW-0249">Electron transport</keyword>
<proteinExistence type="inferred from homology"/>
<dbReference type="GO" id="GO:0046872">
    <property type="term" value="F:metal ion binding"/>
    <property type="evidence" value="ECO:0007669"/>
    <property type="project" value="UniProtKB-KW"/>
</dbReference>
<dbReference type="GO" id="GO:0016682">
    <property type="term" value="F:oxidoreductase activity, acting on diphenols and related substances as donors, oxygen as acceptor"/>
    <property type="evidence" value="ECO:0007669"/>
    <property type="project" value="TreeGrafter"/>
</dbReference>
<evidence type="ECO:0000256" key="11">
    <source>
        <dbReference type="ARBA" id="ARBA00023136"/>
    </source>
</evidence>
<dbReference type="GO" id="GO:0019646">
    <property type="term" value="P:aerobic electron transport chain"/>
    <property type="evidence" value="ECO:0007669"/>
    <property type="project" value="TreeGrafter"/>
</dbReference>
<dbReference type="Pfam" id="PF02322">
    <property type="entry name" value="Cyt_bd_oxida_II"/>
    <property type="match status" value="1"/>
</dbReference>
<feature type="transmembrane region" description="Helical" evidence="12">
    <location>
        <begin position="124"/>
        <end position="143"/>
    </location>
</feature>
<evidence type="ECO:0000256" key="2">
    <source>
        <dbReference type="ARBA" id="ARBA00007543"/>
    </source>
</evidence>
<dbReference type="GO" id="GO:0070069">
    <property type="term" value="C:cytochrome complex"/>
    <property type="evidence" value="ECO:0007669"/>
    <property type="project" value="TreeGrafter"/>
</dbReference>
<evidence type="ECO:0000313" key="14">
    <source>
        <dbReference type="Proteomes" id="UP000248148"/>
    </source>
</evidence>
<keyword evidence="14" id="KW-1185">Reference proteome</keyword>
<evidence type="ECO:0000256" key="3">
    <source>
        <dbReference type="ARBA" id="ARBA00022448"/>
    </source>
</evidence>
<organism evidence="13 14">
    <name type="scientific">Rhodopseudomonas faecalis</name>
    <dbReference type="NCBI Taxonomy" id="99655"/>
    <lineage>
        <taxon>Bacteria</taxon>
        <taxon>Pseudomonadati</taxon>
        <taxon>Pseudomonadota</taxon>
        <taxon>Alphaproteobacteria</taxon>
        <taxon>Hyphomicrobiales</taxon>
        <taxon>Nitrobacteraceae</taxon>
        <taxon>Rhodopseudomonas</taxon>
    </lineage>
</organism>
<evidence type="ECO:0000256" key="8">
    <source>
        <dbReference type="ARBA" id="ARBA00022982"/>
    </source>
</evidence>
<dbReference type="AlphaFoldDB" id="A0A318TI80"/>
<feature type="transmembrane region" description="Helical" evidence="12">
    <location>
        <begin position="269"/>
        <end position="290"/>
    </location>
</feature>
<reference evidence="13 14" key="1">
    <citation type="submission" date="2018-06" db="EMBL/GenBank/DDBJ databases">
        <title>Genomic Encyclopedia of Archaeal and Bacterial Type Strains, Phase II (KMG-II): from individual species to whole genera.</title>
        <authorList>
            <person name="Goeker M."/>
        </authorList>
    </citation>
    <scope>NUCLEOTIDE SEQUENCE [LARGE SCALE GENOMIC DNA]</scope>
    <source>
        <strain evidence="13 14">JCM 11668</strain>
    </source>
</reference>
<name>A0A318TI80_9BRAD</name>
<evidence type="ECO:0000256" key="7">
    <source>
        <dbReference type="ARBA" id="ARBA00022723"/>
    </source>
</evidence>
<protein>
    <submittedName>
        <fullName evidence="13">Cytochrome bd-I ubiquinol oxidase subunit 2 apoprotein</fullName>
    </submittedName>
</protein>
<feature type="transmembrane region" description="Helical" evidence="12">
    <location>
        <begin position="163"/>
        <end position="187"/>
    </location>
</feature>
<keyword evidence="7" id="KW-0479">Metal-binding</keyword>
<keyword evidence="5" id="KW-0349">Heme</keyword>
<gene>
    <name evidence="13" type="ORF">BJ122_106121</name>
</gene>
<feature type="transmembrane region" description="Helical" evidence="12">
    <location>
        <begin position="344"/>
        <end position="365"/>
    </location>
</feature>